<reference evidence="6 7" key="1">
    <citation type="journal article" date="2017" name="Mol. Ecol.">
        <title>Comparative and population genomic landscape of Phellinus noxius: A hypervariable fungus causing root rot in trees.</title>
        <authorList>
            <person name="Chung C.L."/>
            <person name="Lee T.J."/>
            <person name="Akiba M."/>
            <person name="Lee H.H."/>
            <person name="Kuo T.H."/>
            <person name="Liu D."/>
            <person name="Ke H.M."/>
            <person name="Yokoi T."/>
            <person name="Roa M.B."/>
            <person name="Lu M.J."/>
            <person name="Chang Y.Y."/>
            <person name="Ann P.J."/>
            <person name="Tsai J.N."/>
            <person name="Chen C.Y."/>
            <person name="Tzean S.S."/>
            <person name="Ota Y."/>
            <person name="Hattori T."/>
            <person name="Sahashi N."/>
            <person name="Liou R.F."/>
            <person name="Kikuchi T."/>
            <person name="Tsai I.J."/>
        </authorList>
    </citation>
    <scope>NUCLEOTIDE SEQUENCE [LARGE SCALE GENOMIC DNA]</scope>
    <source>
        <strain evidence="6 7">FFPRI411160</strain>
    </source>
</reference>
<dbReference type="InterPro" id="IPR043451">
    <property type="entry name" value="Myocardin-like"/>
</dbReference>
<comment type="subcellular location">
    <subcellularLocation>
        <location evidence="1">Nucleus</location>
    </subcellularLocation>
</comment>
<dbReference type="GO" id="GO:0005634">
    <property type="term" value="C:nucleus"/>
    <property type="evidence" value="ECO:0007669"/>
    <property type="project" value="UniProtKB-SubCell"/>
</dbReference>
<evidence type="ECO:0000256" key="4">
    <source>
        <dbReference type="PROSITE-ProRule" id="PRU00401"/>
    </source>
</evidence>
<dbReference type="PANTHER" id="PTHR22793:SF12">
    <property type="entry name" value="MYOCARDIN-RELATED TRANSCRIPTION FACTOR, ISOFORM H"/>
    <property type="match status" value="1"/>
</dbReference>
<evidence type="ECO:0000256" key="1">
    <source>
        <dbReference type="ARBA" id="ARBA00004123"/>
    </source>
</evidence>
<dbReference type="GO" id="GO:0045944">
    <property type="term" value="P:positive regulation of transcription by RNA polymerase II"/>
    <property type="evidence" value="ECO:0007669"/>
    <property type="project" value="TreeGrafter"/>
</dbReference>
<dbReference type="AlphaFoldDB" id="A0A286UGL5"/>
<evidence type="ECO:0000256" key="5">
    <source>
        <dbReference type="SAM" id="MobiDB-lite"/>
    </source>
</evidence>
<evidence type="ECO:0000313" key="7">
    <source>
        <dbReference type="Proteomes" id="UP000217199"/>
    </source>
</evidence>
<keyword evidence="3" id="KW-0539">Nucleus</keyword>
<feature type="region of interest" description="Disordered" evidence="5">
    <location>
        <begin position="1"/>
        <end position="56"/>
    </location>
</feature>
<dbReference type="EMBL" id="NBII01000005">
    <property type="protein sequence ID" value="PAV18669.1"/>
    <property type="molecule type" value="Genomic_DNA"/>
</dbReference>
<dbReference type="GO" id="GO:0003713">
    <property type="term" value="F:transcription coactivator activity"/>
    <property type="evidence" value="ECO:0007669"/>
    <property type="project" value="TreeGrafter"/>
</dbReference>
<evidence type="ECO:0000313" key="6">
    <source>
        <dbReference type="EMBL" id="PAV18669.1"/>
    </source>
</evidence>
<evidence type="ECO:0000256" key="3">
    <source>
        <dbReference type="ARBA" id="ARBA00023242"/>
    </source>
</evidence>
<dbReference type="SMART" id="SM00707">
    <property type="entry name" value="RPEL"/>
    <property type="match status" value="2"/>
</dbReference>
<feature type="compositionally biased region" description="Basic and acidic residues" evidence="5">
    <location>
        <begin position="28"/>
        <end position="39"/>
    </location>
</feature>
<dbReference type="Gene3D" id="6.10.150.10">
    <property type="match status" value="1"/>
</dbReference>
<dbReference type="PANTHER" id="PTHR22793">
    <property type="entry name" value="MYOCARDIN-RELATED TRANSCRIPTION FACTOR-RELATED"/>
    <property type="match status" value="1"/>
</dbReference>
<dbReference type="Proteomes" id="UP000217199">
    <property type="component" value="Unassembled WGS sequence"/>
</dbReference>
<feature type="compositionally biased region" description="Polar residues" evidence="5">
    <location>
        <begin position="1"/>
        <end position="12"/>
    </location>
</feature>
<dbReference type="Pfam" id="PF02755">
    <property type="entry name" value="RPEL"/>
    <property type="match status" value="2"/>
</dbReference>
<dbReference type="STRING" id="2282107.A0A286UGL5"/>
<dbReference type="PROSITE" id="PS51073">
    <property type="entry name" value="RPEL"/>
    <property type="match status" value="1"/>
</dbReference>
<organism evidence="6 7">
    <name type="scientific">Pyrrhoderma noxium</name>
    <dbReference type="NCBI Taxonomy" id="2282107"/>
    <lineage>
        <taxon>Eukaryota</taxon>
        <taxon>Fungi</taxon>
        <taxon>Dikarya</taxon>
        <taxon>Basidiomycota</taxon>
        <taxon>Agaricomycotina</taxon>
        <taxon>Agaricomycetes</taxon>
        <taxon>Hymenochaetales</taxon>
        <taxon>Hymenochaetaceae</taxon>
        <taxon>Pyrrhoderma</taxon>
    </lineage>
</organism>
<dbReference type="OrthoDB" id="197676at2759"/>
<comment type="caution">
    <text evidence="6">The sequence shown here is derived from an EMBL/GenBank/DDBJ whole genome shotgun (WGS) entry which is preliminary data.</text>
</comment>
<dbReference type="InParanoid" id="A0A286UGL5"/>
<keyword evidence="2" id="KW-0677">Repeat</keyword>
<dbReference type="InterPro" id="IPR004018">
    <property type="entry name" value="RPEL_repeat"/>
</dbReference>
<protein>
    <submittedName>
        <fullName evidence="6">Rpel repeat protein</fullName>
    </submittedName>
</protein>
<keyword evidence="7" id="KW-1185">Reference proteome</keyword>
<feature type="compositionally biased region" description="Basic and acidic residues" evidence="5">
    <location>
        <begin position="45"/>
        <end position="56"/>
    </location>
</feature>
<gene>
    <name evidence="6" type="ORF">PNOK_0551200</name>
</gene>
<sequence>MSENNTPATSTIPLVGEVERPRSHRRHSSFDENTRRSLEKQLANRPEKSELVERNILKDDRVAPSLQAAREQLEKHQLQDKMGQALLHRPKPEDLVKEGILLPEEVPAQI</sequence>
<proteinExistence type="predicted"/>
<feature type="repeat" description="RPEL" evidence="4">
    <location>
        <begin position="36"/>
        <end position="61"/>
    </location>
</feature>
<name>A0A286UGL5_9AGAM</name>
<evidence type="ECO:0000256" key="2">
    <source>
        <dbReference type="ARBA" id="ARBA00022737"/>
    </source>
</evidence>
<accession>A0A286UGL5</accession>